<evidence type="ECO:0000313" key="1">
    <source>
        <dbReference type="Proteomes" id="UP000694918"/>
    </source>
</evidence>
<dbReference type="RefSeq" id="XP_011002206.1">
    <property type="nucleotide sequence ID" value="XM_011003904.1"/>
</dbReference>
<dbReference type="GeneID" id="105109264"/>
<dbReference type="KEGG" id="peu:105109264"/>
<keyword evidence="1" id="KW-1185">Reference proteome</keyword>
<sequence>MSSVSVVDRVITGCFFEGQETAPVPSMKNCNQFIDFKHIPSLLRSFKNAFNFKKLSLYQKVVLMCCSAPVLQFSLLSIHDAAAMSSVSVVDRVITGCFFEGQETAPVPSMKDAAAMSSVSVVDRVITGCWLLL</sequence>
<reference evidence="2 3" key="1">
    <citation type="submission" date="2025-04" db="UniProtKB">
        <authorList>
            <consortium name="RefSeq"/>
        </authorList>
    </citation>
    <scope>IDENTIFICATION</scope>
</reference>
<proteinExistence type="predicted"/>
<organism evidence="1 2">
    <name type="scientific">Populus euphratica</name>
    <name type="common">Euphrates poplar</name>
    <dbReference type="NCBI Taxonomy" id="75702"/>
    <lineage>
        <taxon>Eukaryota</taxon>
        <taxon>Viridiplantae</taxon>
        <taxon>Streptophyta</taxon>
        <taxon>Embryophyta</taxon>
        <taxon>Tracheophyta</taxon>
        <taxon>Spermatophyta</taxon>
        <taxon>Magnoliopsida</taxon>
        <taxon>eudicotyledons</taxon>
        <taxon>Gunneridae</taxon>
        <taxon>Pentapetalae</taxon>
        <taxon>rosids</taxon>
        <taxon>fabids</taxon>
        <taxon>Malpighiales</taxon>
        <taxon>Salicaceae</taxon>
        <taxon>Saliceae</taxon>
        <taxon>Populus</taxon>
    </lineage>
</organism>
<evidence type="ECO:0000313" key="2">
    <source>
        <dbReference type="RefSeq" id="XP_011002205.1"/>
    </source>
</evidence>
<evidence type="ECO:0000313" key="3">
    <source>
        <dbReference type="RefSeq" id="XP_011002206.1"/>
    </source>
</evidence>
<protein>
    <submittedName>
        <fullName evidence="2 3">Uncharacterized protein LOC105109264 isoform X1</fullName>
    </submittedName>
</protein>
<evidence type="ECO:0000313" key="4">
    <source>
        <dbReference type="RefSeq" id="XP_011002207.1"/>
    </source>
</evidence>
<dbReference type="AlphaFoldDB" id="A0AAJ6T0U0"/>
<name>A0AAJ6T0U0_POPEU</name>
<accession>A0AAJ6T0U0</accession>
<gene>
    <name evidence="2 3 4" type="primary">LOC105109264</name>
</gene>
<dbReference type="RefSeq" id="XP_011002207.1">
    <property type="nucleotide sequence ID" value="XM_011003905.1"/>
</dbReference>
<dbReference type="Proteomes" id="UP000694918">
    <property type="component" value="Unplaced"/>
</dbReference>
<dbReference type="RefSeq" id="XP_011002205.1">
    <property type="nucleotide sequence ID" value="XM_011003903.1"/>
</dbReference>